<dbReference type="InterPro" id="IPR001474">
    <property type="entry name" value="GTP_CycHdrlase_I"/>
</dbReference>
<dbReference type="InterPro" id="IPR020602">
    <property type="entry name" value="GTP_CycHdrlase_I_dom"/>
</dbReference>
<evidence type="ECO:0000256" key="3">
    <source>
        <dbReference type="ARBA" id="ARBA00012715"/>
    </source>
</evidence>
<dbReference type="NCBIfam" id="NF006825">
    <property type="entry name" value="PRK09347.1-2"/>
    <property type="match status" value="1"/>
</dbReference>
<dbReference type="EnsemblProtists" id="EKX37961">
    <property type="protein sequence ID" value="EKX37961"/>
    <property type="gene ID" value="GUITHDRAFT_158545"/>
</dbReference>
<evidence type="ECO:0000256" key="7">
    <source>
        <dbReference type="ARBA" id="ARBA00023134"/>
    </source>
</evidence>
<dbReference type="PANTHER" id="PTHR11109:SF7">
    <property type="entry name" value="GTP CYCLOHYDROLASE 1"/>
    <property type="match status" value="1"/>
</dbReference>
<evidence type="ECO:0000313" key="11">
    <source>
        <dbReference type="EnsemblProtists" id="EKX37961"/>
    </source>
</evidence>
<dbReference type="HAMAP" id="MF_00223">
    <property type="entry name" value="FolE"/>
    <property type="match status" value="1"/>
</dbReference>
<evidence type="ECO:0000256" key="8">
    <source>
        <dbReference type="ARBA" id="ARBA00030854"/>
    </source>
</evidence>
<dbReference type="eggNOG" id="KOG2698">
    <property type="taxonomic scope" value="Eukaryota"/>
</dbReference>
<dbReference type="GO" id="GO:0046654">
    <property type="term" value="P:tetrahydrofolate biosynthetic process"/>
    <property type="evidence" value="ECO:0007669"/>
    <property type="project" value="InterPro"/>
</dbReference>
<dbReference type="SUPFAM" id="SSF55620">
    <property type="entry name" value="Tetrahydrobiopterin biosynthesis enzymes-like"/>
    <property type="match status" value="1"/>
</dbReference>
<dbReference type="FunFam" id="1.10.286.10:FF:000003">
    <property type="entry name" value="GTP cyclohydrolase 1"/>
    <property type="match status" value="1"/>
</dbReference>
<dbReference type="NCBIfam" id="TIGR00063">
    <property type="entry name" value="folE"/>
    <property type="match status" value="1"/>
</dbReference>
<evidence type="ECO:0000256" key="6">
    <source>
        <dbReference type="ARBA" id="ARBA00022801"/>
    </source>
</evidence>
<dbReference type="GeneID" id="17294700"/>
<evidence type="ECO:0000256" key="2">
    <source>
        <dbReference type="ARBA" id="ARBA00008085"/>
    </source>
</evidence>
<dbReference type="GO" id="GO:0006729">
    <property type="term" value="P:tetrahydrobiopterin biosynthetic process"/>
    <property type="evidence" value="ECO:0007669"/>
    <property type="project" value="TreeGrafter"/>
</dbReference>
<dbReference type="OrthoDB" id="4966at2759"/>
<comment type="pathway">
    <text evidence="1">Cofactor biosynthesis; 7,8-dihydroneopterin triphosphate biosynthesis; 7,8-dihydroneopterin triphosphate from GTP: step 1/1.</text>
</comment>
<dbReference type="Pfam" id="PF01227">
    <property type="entry name" value="GTP_cyclohydroI"/>
    <property type="match status" value="1"/>
</dbReference>
<feature type="domain" description="GTP cyclohydrolase I" evidence="9">
    <location>
        <begin position="21"/>
        <end position="198"/>
    </location>
</feature>
<dbReference type="EC" id="3.5.4.16" evidence="3"/>
<dbReference type="NCBIfam" id="NF006826">
    <property type="entry name" value="PRK09347.1-3"/>
    <property type="match status" value="1"/>
</dbReference>
<dbReference type="PANTHER" id="PTHR11109">
    <property type="entry name" value="GTP CYCLOHYDROLASE I"/>
    <property type="match status" value="1"/>
</dbReference>
<evidence type="ECO:0000313" key="12">
    <source>
        <dbReference type="Proteomes" id="UP000011087"/>
    </source>
</evidence>
<dbReference type="PaxDb" id="55529-EKX37961"/>
<keyword evidence="7" id="KW-0342">GTP-binding</keyword>
<keyword evidence="6" id="KW-0378">Hydrolase</keyword>
<dbReference type="GO" id="GO:0008270">
    <property type="term" value="F:zinc ion binding"/>
    <property type="evidence" value="ECO:0007669"/>
    <property type="project" value="TreeGrafter"/>
</dbReference>
<keyword evidence="5" id="KW-0547">Nucleotide-binding</keyword>
<dbReference type="InterPro" id="IPR043133">
    <property type="entry name" value="GTP-CH-I_C/QueF"/>
</dbReference>
<dbReference type="PROSITE" id="PS00859">
    <property type="entry name" value="GTP_CYCLOHYDROL_1_1"/>
    <property type="match status" value="1"/>
</dbReference>
<name>L1INU7_GUITC</name>
<dbReference type="OMA" id="CEHMCMS"/>
<reference evidence="11" key="3">
    <citation type="submission" date="2015-06" db="UniProtKB">
        <authorList>
            <consortium name="EnsemblProtists"/>
        </authorList>
    </citation>
    <scope>IDENTIFICATION</scope>
</reference>
<evidence type="ECO:0000313" key="10">
    <source>
        <dbReference type="EMBL" id="EKX37961.1"/>
    </source>
</evidence>
<dbReference type="Proteomes" id="UP000011087">
    <property type="component" value="Unassembled WGS sequence"/>
</dbReference>
<protein>
    <recommendedName>
        <fullName evidence="4">GTP cyclohydrolase 1</fullName>
        <ecNumber evidence="3">3.5.4.16</ecNumber>
    </recommendedName>
    <alternativeName>
        <fullName evidence="8">GTP cyclohydrolase I</fullName>
    </alternativeName>
</protein>
<dbReference type="STRING" id="905079.L1INU7"/>
<dbReference type="GO" id="GO:0005525">
    <property type="term" value="F:GTP binding"/>
    <property type="evidence" value="ECO:0007669"/>
    <property type="project" value="UniProtKB-KW"/>
</dbReference>
<dbReference type="GO" id="GO:0003934">
    <property type="term" value="F:GTP cyclohydrolase I activity"/>
    <property type="evidence" value="ECO:0007669"/>
    <property type="project" value="UniProtKB-EC"/>
</dbReference>
<reference evidence="12" key="2">
    <citation type="submission" date="2012-11" db="EMBL/GenBank/DDBJ databases">
        <authorList>
            <person name="Kuo A."/>
            <person name="Curtis B.A."/>
            <person name="Tanifuji G."/>
            <person name="Burki F."/>
            <person name="Gruber A."/>
            <person name="Irimia M."/>
            <person name="Maruyama S."/>
            <person name="Arias M.C."/>
            <person name="Ball S.G."/>
            <person name="Gile G.H."/>
            <person name="Hirakawa Y."/>
            <person name="Hopkins J.F."/>
            <person name="Rensing S.A."/>
            <person name="Schmutz J."/>
            <person name="Symeonidi A."/>
            <person name="Elias M."/>
            <person name="Eveleigh R.J."/>
            <person name="Herman E.K."/>
            <person name="Klute M.J."/>
            <person name="Nakayama T."/>
            <person name="Obornik M."/>
            <person name="Reyes-Prieto A."/>
            <person name="Armbrust E.V."/>
            <person name="Aves S.J."/>
            <person name="Beiko R.G."/>
            <person name="Coutinho P."/>
            <person name="Dacks J.B."/>
            <person name="Durnford D.G."/>
            <person name="Fast N.M."/>
            <person name="Green B.R."/>
            <person name="Grisdale C."/>
            <person name="Hempe F."/>
            <person name="Henrissat B."/>
            <person name="Hoppner M.P."/>
            <person name="Ishida K.-I."/>
            <person name="Kim E."/>
            <person name="Koreny L."/>
            <person name="Kroth P.G."/>
            <person name="Liu Y."/>
            <person name="Malik S.-B."/>
            <person name="Maier U.G."/>
            <person name="McRose D."/>
            <person name="Mock T."/>
            <person name="Neilson J.A."/>
            <person name="Onodera N.T."/>
            <person name="Poole A.M."/>
            <person name="Pritham E.J."/>
            <person name="Richards T.A."/>
            <person name="Rocap G."/>
            <person name="Roy S.W."/>
            <person name="Sarai C."/>
            <person name="Schaack S."/>
            <person name="Shirato S."/>
            <person name="Slamovits C.H."/>
            <person name="Spencer D.F."/>
            <person name="Suzuki S."/>
            <person name="Worden A.Z."/>
            <person name="Zauner S."/>
            <person name="Barry K."/>
            <person name="Bell C."/>
            <person name="Bharti A.K."/>
            <person name="Crow J.A."/>
            <person name="Grimwood J."/>
            <person name="Kramer R."/>
            <person name="Lindquist E."/>
            <person name="Lucas S."/>
            <person name="Salamov A."/>
            <person name="McFadden G.I."/>
            <person name="Lane C.E."/>
            <person name="Keeling P.J."/>
            <person name="Gray M.W."/>
            <person name="Grigoriev I.V."/>
            <person name="Archibald J.M."/>
        </authorList>
    </citation>
    <scope>NUCLEOTIDE SEQUENCE</scope>
    <source>
        <strain evidence="12">CCMP2712</strain>
    </source>
</reference>
<dbReference type="EMBL" id="JH993053">
    <property type="protein sequence ID" value="EKX37961.1"/>
    <property type="molecule type" value="Genomic_DNA"/>
</dbReference>
<dbReference type="AlphaFoldDB" id="L1INU7"/>
<dbReference type="GO" id="GO:0005737">
    <property type="term" value="C:cytoplasm"/>
    <property type="evidence" value="ECO:0007669"/>
    <property type="project" value="TreeGrafter"/>
</dbReference>
<evidence type="ECO:0000259" key="9">
    <source>
        <dbReference type="Pfam" id="PF01227"/>
    </source>
</evidence>
<dbReference type="PROSITE" id="PS00860">
    <property type="entry name" value="GTP_CYCLOHYDROL_1_2"/>
    <property type="match status" value="1"/>
</dbReference>
<reference evidence="10 12" key="1">
    <citation type="journal article" date="2012" name="Nature">
        <title>Algal genomes reveal evolutionary mosaicism and the fate of nucleomorphs.</title>
        <authorList>
            <consortium name="DOE Joint Genome Institute"/>
            <person name="Curtis B.A."/>
            <person name="Tanifuji G."/>
            <person name="Burki F."/>
            <person name="Gruber A."/>
            <person name="Irimia M."/>
            <person name="Maruyama S."/>
            <person name="Arias M.C."/>
            <person name="Ball S.G."/>
            <person name="Gile G.H."/>
            <person name="Hirakawa Y."/>
            <person name="Hopkins J.F."/>
            <person name="Kuo A."/>
            <person name="Rensing S.A."/>
            <person name="Schmutz J."/>
            <person name="Symeonidi A."/>
            <person name="Elias M."/>
            <person name="Eveleigh R.J."/>
            <person name="Herman E.K."/>
            <person name="Klute M.J."/>
            <person name="Nakayama T."/>
            <person name="Obornik M."/>
            <person name="Reyes-Prieto A."/>
            <person name="Armbrust E.V."/>
            <person name="Aves S.J."/>
            <person name="Beiko R.G."/>
            <person name="Coutinho P."/>
            <person name="Dacks J.B."/>
            <person name="Durnford D.G."/>
            <person name="Fast N.M."/>
            <person name="Green B.R."/>
            <person name="Grisdale C.J."/>
            <person name="Hempel F."/>
            <person name="Henrissat B."/>
            <person name="Hoppner M.P."/>
            <person name="Ishida K."/>
            <person name="Kim E."/>
            <person name="Koreny L."/>
            <person name="Kroth P.G."/>
            <person name="Liu Y."/>
            <person name="Malik S.B."/>
            <person name="Maier U.G."/>
            <person name="McRose D."/>
            <person name="Mock T."/>
            <person name="Neilson J.A."/>
            <person name="Onodera N.T."/>
            <person name="Poole A.M."/>
            <person name="Pritham E.J."/>
            <person name="Richards T.A."/>
            <person name="Rocap G."/>
            <person name="Roy S.W."/>
            <person name="Sarai C."/>
            <person name="Schaack S."/>
            <person name="Shirato S."/>
            <person name="Slamovits C.H."/>
            <person name="Spencer D.F."/>
            <person name="Suzuki S."/>
            <person name="Worden A.Z."/>
            <person name="Zauner S."/>
            <person name="Barry K."/>
            <person name="Bell C."/>
            <person name="Bharti A.K."/>
            <person name="Crow J.A."/>
            <person name="Grimwood J."/>
            <person name="Kramer R."/>
            <person name="Lindquist E."/>
            <person name="Lucas S."/>
            <person name="Salamov A."/>
            <person name="McFadden G.I."/>
            <person name="Lane C.E."/>
            <person name="Keeling P.J."/>
            <person name="Gray M.W."/>
            <person name="Grigoriev I.V."/>
            <person name="Archibald J.M."/>
        </authorList>
    </citation>
    <scope>NUCLEOTIDE SEQUENCE</scope>
    <source>
        <strain evidence="10 12">CCMP2712</strain>
    </source>
</reference>
<dbReference type="InterPro" id="IPR018234">
    <property type="entry name" value="GTP_CycHdrlase_I_CS"/>
</dbReference>
<keyword evidence="12" id="KW-1185">Reference proteome</keyword>
<dbReference type="UniPathway" id="UPA00848">
    <property type="reaction ID" value="UER00151"/>
</dbReference>
<dbReference type="Gene3D" id="1.10.286.10">
    <property type="match status" value="1"/>
</dbReference>
<accession>L1INU7</accession>
<evidence type="ECO:0000256" key="4">
    <source>
        <dbReference type="ARBA" id="ARBA00017272"/>
    </source>
</evidence>
<dbReference type="CDD" id="cd00642">
    <property type="entry name" value="GTP_cyclohydro1"/>
    <property type="match status" value="1"/>
</dbReference>
<sequence>MVSAANHDGSSGAAAGQNKQIEDAMRTILSELGEDPSREGLLKTPSRYAKAMRFFTQGYQQDLDTVLNKAIFTEDSDEMVMLRNIELFSMCEHHLVPFHGRAHIAYLPRGKVVGLSKLVRVTELYSRRLQVQERLTKQIATALQEKLEPHGVGVVIECVHLCMAMRGVQKPHSTTVTSCMLGDFRTDARTRNEFLHLVRSAPQAF</sequence>
<evidence type="ECO:0000256" key="1">
    <source>
        <dbReference type="ARBA" id="ARBA00005080"/>
    </source>
</evidence>
<dbReference type="KEGG" id="gtt:GUITHDRAFT_158545"/>
<organism evidence="10">
    <name type="scientific">Guillardia theta (strain CCMP2712)</name>
    <name type="common">Cryptophyte</name>
    <dbReference type="NCBI Taxonomy" id="905079"/>
    <lineage>
        <taxon>Eukaryota</taxon>
        <taxon>Cryptophyceae</taxon>
        <taxon>Pyrenomonadales</taxon>
        <taxon>Geminigeraceae</taxon>
        <taxon>Guillardia</taxon>
    </lineage>
</organism>
<evidence type="ECO:0000256" key="5">
    <source>
        <dbReference type="ARBA" id="ARBA00022741"/>
    </source>
</evidence>
<dbReference type="HOGENOM" id="CLU_049768_3_1_1"/>
<dbReference type="Gene3D" id="3.30.1130.10">
    <property type="match status" value="1"/>
</dbReference>
<comment type="similarity">
    <text evidence="2">Belongs to the GTP cyclohydrolase I family.</text>
</comment>
<proteinExistence type="inferred from homology"/>
<dbReference type="RefSeq" id="XP_005824941.1">
    <property type="nucleotide sequence ID" value="XM_005824884.1"/>
</dbReference>
<gene>
    <name evidence="10" type="ORF">GUITHDRAFT_158545</name>
</gene>
<dbReference type="InterPro" id="IPR043134">
    <property type="entry name" value="GTP-CH-I_N"/>
</dbReference>
<dbReference type="FunFam" id="3.30.1130.10:FF:000012">
    <property type="entry name" value="GTP cyclohydrolase 1"/>
    <property type="match status" value="1"/>
</dbReference>